<dbReference type="InterPro" id="IPR053191">
    <property type="entry name" value="DcsG_Biosynth_Enzyme"/>
</dbReference>
<proteinExistence type="predicted"/>
<dbReference type="Proteomes" id="UP000053157">
    <property type="component" value="Unassembled WGS sequence"/>
</dbReference>
<dbReference type="EMBL" id="LOPV01000039">
    <property type="protein sequence ID" value="KTG30593.1"/>
    <property type="molecule type" value="Genomic_DNA"/>
</dbReference>
<dbReference type="PANTHER" id="PTHR39217:SF1">
    <property type="entry name" value="GLUTATHIONE SYNTHETASE"/>
    <property type="match status" value="1"/>
</dbReference>
<reference evidence="1 2" key="1">
    <citation type="submission" date="2015-12" db="EMBL/GenBank/DDBJ databases">
        <title>Haloferax profundi sp. nov. isolated from the Discovery deep brine-seawater interface in the Red Sea.</title>
        <authorList>
            <person name="Zhang G."/>
            <person name="Stingl U."/>
            <person name="Rashid M."/>
        </authorList>
    </citation>
    <scope>NUCLEOTIDE SEQUENCE [LARGE SCALE GENOMIC DNA]</scope>
    <source>
        <strain evidence="1 2">SB29</strain>
    </source>
</reference>
<accession>A0A0W1SW43</accession>
<organism evidence="1 2">
    <name type="scientific">Haloferax profundi</name>
    <dbReference type="NCBI Taxonomy" id="1544718"/>
    <lineage>
        <taxon>Archaea</taxon>
        <taxon>Methanobacteriati</taxon>
        <taxon>Methanobacteriota</taxon>
        <taxon>Stenosarchaea group</taxon>
        <taxon>Halobacteria</taxon>
        <taxon>Halobacteriales</taxon>
        <taxon>Haloferacaceae</taxon>
        <taxon>Haloferax</taxon>
    </lineage>
</organism>
<evidence type="ECO:0000313" key="2">
    <source>
        <dbReference type="Proteomes" id="UP000053157"/>
    </source>
</evidence>
<dbReference type="PANTHER" id="PTHR39217">
    <property type="match status" value="1"/>
</dbReference>
<dbReference type="SUPFAM" id="SSF56059">
    <property type="entry name" value="Glutathione synthetase ATP-binding domain-like"/>
    <property type="match status" value="1"/>
</dbReference>
<dbReference type="Gene3D" id="3.30.470.20">
    <property type="entry name" value="ATP-grasp fold, B domain"/>
    <property type="match status" value="1"/>
</dbReference>
<dbReference type="RefSeq" id="WP_058570828.1">
    <property type="nucleotide sequence ID" value="NZ_LOPV01000039.1"/>
</dbReference>
<evidence type="ECO:0000313" key="1">
    <source>
        <dbReference type="EMBL" id="KTG30593.1"/>
    </source>
</evidence>
<name>A0A0W1SW43_9EURY</name>
<protein>
    <submittedName>
        <fullName evidence="1">Uncharacterized protein</fullName>
    </submittedName>
</protein>
<dbReference type="AlphaFoldDB" id="A0A0W1SW43"/>
<gene>
    <name evidence="1" type="ORF">AUR66_06900</name>
</gene>
<keyword evidence="2" id="KW-1185">Reference proteome</keyword>
<sequence>MTSIALATCEELPSLVDDDASFLDALRDRGVTAEPTVWSDETVEWNDYDAVVVRSIWDYYKRPDEFSAWVDELDASSCTVLNSVETLRWNSHKFYLRDLERHGVSTLPTEYVEQGGDVSLTSVFDDRGWDELVVKPAVSAGAFETKRIGREDAEAEQSWVEALVAQKDVLVQEFADDITDGEWSVVFFGDEFSHAVVKRPESGDYRVQEKHGGSVHVETPSETLRDHARDVVDAVADEMGGDRPLYARVDGVERDGDFVLLEVELIEPELFFRVDADAGSLLSDAILDRL</sequence>
<comment type="caution">
    <text evidence="1">The sequence shown here is derived from an EMBL/GenBank/DDBJ whole genome shotgun (WGS) entry which is preliminary data.</text>
</comment>
<dbReference type="OrthoDB" id="345988at2157"/>